<organism evidence="2 3">
    <name type="scientific">Flavobacterium suaedae</name>
    <dbReference type="NCBI Taxonomy" id="1767027"/>
    <lineage>
        <taxon>Bacteria</taxon>
        <taxon>Pseudomonadati</taxon>
        <taxon>Bacteroidota</taxon>
        <taxon>Flavobacteriia</taxon>
        <taxon>Flavobacteriales</taxon>
        <taxon>Flavobacteriaceae</taxon>
        <taxon>Flavobacterium</taxon>
    </lineage>
</organism>
<dbReference type="EMBL" id="BMJE01000009">
    <property type="protein sequence ID" value="GGB85889.1"/>
    <property type="molecule type" value="Genomic_DNA"/>
</dbReference>
<accession>A0ABQ1K5A5</accession>
<evidence type="ECO:0000256" key="1">
    <source>
        <dbReference type="SAM" id="Phobius"/>
    </source>
</evidence>
<protein>
    <recommendedName>
        <fullName evidence="4">Beta-carotene 15,15'-monooxygenase</fullName>
    </recommendedName>
</protein>
<evidence type="ECO:0008006" key="4">
    <source>
        <dbReference type="Google" id="ProtNLM"/>
    </source>
</evidence>
<dbReference type="Proteomes" id="UP000615760">
    <property type="component" value="Unassembled WGS sequence"/>
</dbReference>
<evidence type="ECO:0000313" key="2">
    <source>
        <dbReference type="EMBL" id="GGB85889.1"/>
    </source>
</evidence>
<name>A0ABQ1K5A5_9FLAO</name>
<comment type="caution">
    <text evidence="2">The sequence shown here is derived from an EMBL/GenBank/DDBJ whole genome shotgun (WGS) entry which is preliminary data.</text>
</comment>
<keyword evidence="3" id="KW-1185">Reference proteome</keyword>
<feature type="transmembrane region" description="Helical" evidence="1">
    <location>
        <begin position="166"/>
        <end position="190"/>
    </location>
</feature>
<evidence type="ECO:0000313" key="3">
    <source>
        <dbReference type="Proteomes" id="UP000615760"/>
    </source>
</evidence>
<feature type="transmembrane region" description="Helical" evidence="1">
    <location>
        <begin position="82"/>
        <end position="99"/>
    </location>
</feature>
<sequence length="213" mass="25407">MDDLDKLKNSWKKSTDNYPKFSAKEIYAMLHKRSSSIVKWILVISITEFTLWLVISFLLSDSSQMKRINSLHLNYITTPLEIINYLIILYFMFIFYTNYRRIKVTDNAKRLMQSILKTRKAVTTYIITVIVYNFISMMLLFVLFFMYDPNIIGAEQKFEANGNLGWFYVLYILLALLATGVILLLFWLFYKLIYGLLLKRLNRNYNELKKLDF</sequence>
<feature type="transmembrane region" description="Helical" evidence="1">
    <location>
        <begin position="120"/>
        <end position="146"/>
    </location>
</feature>
<proteinExistence type="predicted"/>
<reference evidence="3" key="1">
    <citation type="journal article" date="2019" name="Int. J. Syst. Evol. Microbiol.">
        <title>The Global Catalogue of Microorganisms (GCM) 10K type strain sequencing project: providing services to taxonomists for standard genome sequencing and annotation.</title>
        <authorList>
            <consortium name="The Broad Institute Genomics Platform"/>
            <consortium name="The Broad Institute Genome Sequencing Center for Infectious Disease"/>
            <person name="Wu L."/>
            <person name="Ma J."/>
        </authorList>
    </citation>
    <scope>NUCLEOTIDE SEQUENCE [LARGE SCALE GENOMIC DNA]</scope>
    <source>
        <strain evidence="3">CGMCC 1.15461</strain>
    </source>
</reference>
<keyword evidence="1" id="KW-1133">Transmembrane helix</keyword>
<dbReference type="RefSeq" id="WP_188621892.1">
    <property type="nucleotide sequence ID" value="NZ_BMJE01000009.1"/>
</dbReference>
<keyword evidence="1" id="KW-0472">Membrane</keyword>
<feature type="transmembrane region" description="Helical" evidence="1">
    <location>
        <begin position="37"/>
        <end position="59"/>
    </location>
</feature>
<gene>
    <name evidence="2" type="ORF">GCM10007424_27440</name>
</gene>
<keyword evidence="1" id="KW-0812">Transmembrane</keyword>